<organism evidence="2 3">
    <name type="scientific">Danaus plexippus plexippus</name>
    <dbReference type="NCBI Taxonomy" id="278856"/>
    <lineage>
        <taxon>Eukaryota</taxon>
        <taxon>Metazoa</taxon>
        <taxon>Ecdysozoa</taxon>
        <taxon>Arthropoda</taxon>
        <taxon>Hexapoda</taxon>
        <taxon>Insecta</taxon>
        <taxon>Pterygota</taxon>
        <taxon>Neoptera</taxon>
        <taxon>Endopterygota</taxon>
        <taxon>Lepidoptera</taxon>
        <taxon>Glossata</taxon>
        <taxon>Ditrysia</taxon>
        <taxon>Papilionoidea</taxon>
        <taxon>Nymphalidae</taxon>
        <taxon>Danainae</taxon>
        <taxon>Danaini</taxon>
        <taxon>Danaina</taxon>
        <taxon>Danaus</taxon>
        <taxon>Danaus</taxon>
    </lineage>
</organism>
<evidence type="ECO:0000256" key="1">
    <source>
        <dbReference type="SAM" id="Phobius"/>
    </source>
</evidence>
<keyword evidence="1" id="KW-1133">Transmembrane helix</keyword>
<proteinExistence type="predicted"/>
<feature type="transmembrane region" description="Helical" evidence="1">
    <location>
        <begin position="37"/>
        <end position="55"/>
    </location>
</feature>
<name>A0A212FAW4_DANPL</name>
<gene>
    <name evidence="2" type="ORF">KGM_213194</name>
</gene>
<keyword evidence="1" id="KW-0472">Membrane</keyword>
<dbReference type="InParanoid" id="A0A212FAW4"/>
<keyword evidence="3" id="KW-1185">Reference proteome</keyword>
<protein>
    <submittedName>
        <fullName evidence="2">Uncharacterized protein</fullName>
    </submittedName>
</protein>
<dbReference type="EMBL" id="AGBW02009414">
    <property type="protein sequence ID" value="OWR50871.1"/>
    <property type="molecule type" value="Genomic_DNA"/>
</dbReference>
<dbReference type="AlphaFoldDB" id="A0A212FAW4"/>
<dbReference type="KEGG" id="dpl:KGM_213194"/>
<accession>A0A212FAW4</accession>
<evidence type="ECO:0000313" key="2">
    <source>
        <dbReference type="EMBL" id="OWR50871.1"/>
    </source>
</evidence>
<feature type="transmembrane region" description="Helical" evidence="1">
    <location>
        <begin position="12"/>
        <end position="31"/>
    </location>
</feature>
<evidence type="ECO:0000313" key="3">
    <source>
        <dbReference type="Proteomes" id="UP000007151"/>
    </source>
</evidence>
<reference evidence="2 3" key="1">
    <citation type="journal article" date="2011" name="Cell">
        <title>The monarch butterfly genome yields insights into long-distance migration.</title>
        <authorList>
            <person name="Zhan S."/>
            <person name="Merlin C."/>
            <person name="Boore J.L."/>
            <person name="Reppert S.M."/>
        </authorList>
    </citation>
    <scope>NUCLEOTIDE SEQUENCE [LARGE SCALE GENOMIC DNA]</scope>
    <source>
        <strain evidence="2">F-2</strain>
    </source>
</reference>
<keyword evidence="1" id="KW-0812">Transmembrane</keyword>
<comment type="caution">
    <text evidence="2">The sequence shown here is derived from an EMBL/GenBank/DDBJ whole genome shotgun (WGS) entry which is preliminary data.</text>
</comment>
<dbReference type="eggNOG" id="ENOG502TC5W">
    <property type="taxonomic scope" value="Eukaryota"/>
</dbReference>
<sequence>MPTPRLQVPSPRVVFLSLTVGGFIVLADSYFQRSEASIVLSALSVVFCDIFNGAIERKINATLKTTNTSDTALLLDIDTFVSYNGLRSGDSFLNSSISEYPPANSTKGSLRIYPVYFPPKIEHQKNKMLDLMRQAIYTTQERMENLIPILRRYENDASFRMAFIFNRFVPKSRTAVVFRINNLNEQLRNDSPTSRLRQILIDMRRVYTLAWRSKKKTSPKVMRVYEQIFWYAHIVKKYFDVLYIVEYVIAFHEENAKVLL</sequence>
<dbReference type="Proteomes" id="UP000007151">
    <property type="component" value="Unassembled WGS sequence"/>
</dbReference>